<feature type="domain" description="HTH cro/C1-type" evidence="1">
    <location>
        <begin position="27"/>
        <end position="62"/>
    </location>
</feature>
<dbReference type="SUPFAM" id="SSF47413">
    <property type="entry name" value="lambda repressor-like DNA-binding domains"/>
    <property type="match status" value="1"/>
</dbReference>
<name>A0ABW5N6C2_9FLAO</name>
<sequence length="144" mass="16546">MNYISENISYLLRKTGLGKDAFGQTVGLKRGNIGSYIDRKAYPKIETLQKISETYKVSIDDLINTDLANNNLKPRGIVSKNAINDYSVSEIIENIYIRDDEFSSSPLLWMYIKMKILDGKIEDEELIIERLESIIEKNISKYSK</sequence>
<evidence type="ECO:0000313" key="2">
    <source>
        <dbReference type="EMBL" id="MFD2589689.1"/>
    </source>
</evidence>
<dbReference type="PROSITE" id="PS50943">
    <property type="entry name" value="HTH_CROC1"/>
    <property type="match status" value="1"/>
</dbReference>
<dbReference type="Gene3D" id="1.10.260.40">
    <property type="entry name" value="lambda repressor-like DNA-binding domains"/>
    <property type="match status" value="1"/>
</dbReference>
<dbReference type="InterPro" id="IPR001387">
    <property type="entry name" value="Cro/C1-type_HTH"/>
</dbReference>
<comment type="caution">
    <text evidence="2">The sequence shown here is derived from an EMBL/GenBank/DDBJ whole genome shotgun (WGS) entry which is preliminary data.</text>
</comment>
<dbReference type="Proteomes" id="UP001597459">
    <property type="component" value="Unassembled WGS sequence"/>
</dbReference>
<evidence type="ECO:0000259" key="1">
    <source>
        <dbReference type="PROSITE" id="PS50943"/>
    </source>
</evidence>
<proteinExistence type="predicted"/>
<accession>A0ABW5N6C2</accession>
<evidence type="ECO:0000313" key="3">
    <source>
        <dbReference type="Proteomes" id="UP001597459"/>
    </source>
</evidence>
<protein>
    <recommendedName>
        <fullName evidence="1">HTH cro/C1-type domain-containing protein</fullName>
    </recommendedName>
</protein>
<dbReference type="EMBL" id="JBHULX010000001">
    <property type="protein sequence ID" value="MFD2589689.1"/>
    <property type="molecule type" value="Genomic_DNA"/>
</dbReference>
<dbReference type="InterPro" id="IPR010982">
    <property type="entry name" value="Lambda_DNA-bd_dom_sf"/>
</dbReference>
<organism evidence="2 3">
    <name type="scientific">Aquimarina hainanensis</name>
    <dbReference type="NCBI Taxonomy" id="1578017"/>
    <lineage>
        <taxon>Bacteria</taxon>
        <taxon>Pseudomonadati</taxon>
        <taxon>Bacteroidota</taxon>
        <taxon>Flavobacteriia</taxon>
        <taxon>Flavobacteriales</taxon>
        <taxon>Flavobacteriaceae</taxon>
        <taxon>Aquimarina</taxon>
    </lineage>
</organism>
<dbReference type="SMART" id="SM00530">
    <property type="entry name" value="HTH_XRE"/>
    <property type="match status" value="1"/>
</dbReference>
<dbReference type="RefSeq" id="WP_176027650.1">
    <property type="nucleotide sequence ID" value="NZ_JBHULX010000001.1"/>
</dbReference>
<keyword evidence="3" id="KW-1185">Reference proteome</keyword>
<reference evidence="3" key="1">
    <citation type="journal article" date="2019" name="Int. J. Syst. Evol. Microbiol.">
        <title>The Global Catalogue of Microorganisms (GCM) 10K type strain sequencing project: providing services to taxonomists for standard genome sequencing and annotation.</title>
        <authorList>
            <consortium name="The Broad Institute Genomics Platform"/>
            <consortium name="The Broad Institute Genome Sequencing Center for Infectious Disease"/>
            <person name="Wu L."/>
            <person name="Ma J."/>
        </authorList>
    </citation>
    <scope>NUCLEOTIDE SEQUENCE [LARGE SCALE GENOMIC DNA]</scope>
    <source>
        <strain evidence="3">KCTC 42423</strain>
    </source>
</reference>
<gene>
    <name evidence="2" type="ORF">ACFSTE_02535</name>
</gene>